<evidence type="ECO:0000256" key="6">
    <source>
        <dbReference type="ARBA" id="ARBA00022781"/>
    </source>
</evidence>
<gene>
    <name evidence="12" type="ORF">GDO54_008327</name>
</gene>
<feature type="transmembrane region" description="Helical" evidence="11">
    <location>
        <begin position="48"/>
        <end position="68"/>
    </location>
</feature>
<evidence type="ECO:0000256" key="11">
    <source>
        <dbReference type="SAM" id="Phobius"/>
    </source>
</evidence>
<keyword evidence="9 11" id="KW-0472">Membrane</keyword>
<accession>A0AAV3AEZ2</accession>
<comment type="caution">
    <text evidence="12">The sequence shown here is derived from an EMBL/GenBank/DDBJ whole genome shotgun (WGS) entry which is preliminary data.</text>
</comment>
<dbReference type="Pfam" id="PF03189">
    <property type="entry name" value="Otopetrin"/>
    <property type="match status" value="3"/>
</dbReference>
<keyword evidence="10" id="KW-0407">Ion channel</keyword>
<reference evidence="12" key="1">
    <citation type="thesis" date="2020" institute="ProQuest LLC" country="789 East Eisenhower Parkway, Ann Arbor, MI, USA">
        <title>Comparative Genomics and Chromosome Evolution.</title>
        <authorList>
            <person name="Mudd A.B."/>
        </authorList>
    </citation>
    <scope>NUCLEOTIDE SEQUENCE</scope>
    <source>
        <strain evidence="12">1538</strain>
        <tissue evidence="12">Blood</tissue>
    </source>
</reference>
<feature type="transmembrane region" description="Helical" evidence="11">
    <location>
        <begin position="379"/>
        <end position="402"/>
    </location>
</feature>
<feature type="transmembrane region" description="Helical" evidence="11">
    <location>
        <begin position="155"/>
        <end position="174"/>
    </location>
</feature>
<keyword evidence="4" id="KW-1003">Cell membrane</keyword>
<keyword evidence="5 11" id="KW-0812">Transmembrane</keyword>
<feature type="transmembrane region" description="Helical" evidence="11">
    <location>
        <begin position="119"/>
        <end position="135"/>
    </location>
</feature>
<keyword evidence="7 11" id="KW-1133">Transmembrane helix</keyword>
<evidence type="ECO:0000256" key="5">
    <source>
        <dbReference type="ARBA" id="ARBA00022692"/>
    </source>
</evidence>
<evidence type="ECO:0000313" key="12">
    <source>
        <dbReference type="EMBL" id="DBA27881.1"/>
    </source>
</evidence>
<evidence type="ECO:0000256" key="10">
    <source>
        <dbReference type="ARBA" id="ARBA00023303"/>
    </source>
</evidence>
<feature type="transmembrane region" description="Helical" evidence="11">
    <location>
        <begin position="510"/>
        <end position="529"/>
    </location>
</feature>
<comment type="subcellular location">
    <subcellularLocation>
        <location evidence="1">Cell membrane</location>
        <topology evidence="1">Multi-pass membrane protein</topology>
    </subcellularLocation>
</comment>
<feature type="transmembrane region" description="Helical" evidence="11">
    <location>
        <begin position="549"/>
        <end position="575"/>
    </location>
</feature>
<dbReference type="GO" id="GO:0005886">
    <property type="term" value="C:plasma membrane"/>
    <property type="evidence" value="ECO:0007669"/>
    <property type="project" value="UniProtKB-SubCell"/>
</dbReference>
<evidence type="ECO:0008006" key="14">
    <source>
        <dbReference type="Google" id="ProtNLM"/>
    </source>
</evidence>
<dbReference type="AlphaFoldDB" id="A0AAV3AEZ2"/>
<evidence type="ECO:0000256" key="4">
    <source>
        <dbReference type="ARBA" id="ARBA00022475"/>
    </source>
</evidence>
<dbReference type="Proteomes" id="UP001181693">
    <property type="component" value="Unassembled WGS sequence"/>
</dbReference>
<feature type="transmembrane region" description="Helical" evidence="11">
    <location>
        <begin position="257"/>
        <end position="277"/>
    </location>
</feature>
<dbReference type="GO" id="GO:0015252">
    <property type="term" value="F:proton channel activity"/>
    <property type="evidence" value="ECO:0007669"/>
    <property type="project" value="InterPro"/>
</dbReference>
<comment type="similarity">
    <text evidence="2">Belongs to the otopetrin family.</text>
</comment>
<evidence type="ECO:0000256" key="3">
    <source>
        <dbReference type="ARBA" id="ARBA00022448"/>
    </source>
</evidence>
<keyword evidence="8" id="KW-0406">Ion transport</keyword>
<feature type="transmembrane region" description="Helical" evidence="11">
    <location>
        <begin position="80"/>
        <end position="99"/>
    </location>
</feature>
<evidence type="ECO:0000313" key="13">
    <source>
        <dbReference type="Proteomes" id="UP001181693"/>
    </source>
</evidence>
<keyword evidence="6" id="KW-0375">Hydrogen ion transport</keyword>
<evidence type="ECO:0000256" key="7">
    <source>
        <dbReference type="ARBA" id="ARBA00022989"/>
    </source>
</evidence>
<dbReference type="EMBL" id="DYDO01000003">
    <property type="protein sequence ID" value="DBA27881.1"/>
    <property type="molecule type" value="Genomic_DNA"/>
</dbReference>
<sequence length="576" mass="63840">MGDIGADDISTVIPTSSESDAKFEKISIDNSIPTKAVPSVLWKKGGRLLSGLIGLNVLLITSVLVSSAAFSDIAVVEREVLSLLCVLMGLTSCWMITYLTWTSRKKNYRNLKDSHAGPIWLKVGLAVFGVCTLVLDVLKIGKSSSLVHCESPIKIVFPVFQGVFVVIQTYFLWVTSKDCVQIHMNLSRCGLMLTLSTNLSIWMAAVTDESLHQTPSDGSSAYVYLTQFSQFVAAGGGSDGCGCDTAVCKTFQTGYYYLYPFNIEYSLFASALSYVMWKNVGRVMNHDSHSTHHSLHLPRLFLGLVCGLGVLVAGLAVFIIYEIDITSPKNKEQALQMFYIFNIVALSLMSLSSLAGSITFRLDKRDGDKHKNPTRSLDVGLLIIAALGKYIISYFSIIAIIAKSAEKLMDVLNLVYSLLMIVQHTLQNIFIIEGLHREPIHDGHADHHNTVEYNAGHEVYINTVATASQGNHFGGDHGHEVDTNHHIGSLPHSDSRGNHIDWRRKIIKELSLFLLLSNIIFWIMPAFGARPEFDNDRELNFYGNSMWKAIVNFGLPFGIFYRMHAVASLLEVYVIS</sequence>
<protein>
    <recommendedName>
        <fullName evidence="14">Otopetrin-2</fullName>
    </recommendedName>
</protein>
<keyword evidence="3" id="KW-0813">Transport</keyword>
<organism evidence="12 13">
    <name type="scientific">Pyxicephalus adspersus</name>
    <name type="common">African bullfrog</name>
    <dbReference type="NCBI Taxonomy" id="30357"/>
    <lineage>
        <taxon>Eukaryota</taxon>
        <taxon>Metazoa</taxon>
        <taxon>Chordata</taxon>
        <taxon>Craniata</taxon>
        <taxon>Vertebrata</taxon>
        <taxon>Euteleostomi</taxon>
        <taxon>Amphibia</taxon>
        <taxon>Batrachia</taxon>
        <taxon>Anura</taxon>
        <taxon>Neobatrachia</taxon>
        <taxon>Ranoidea</taxon>
        <taxon>Pyxicephalidae</taxon>
        <taxon>Pyxicephalinae</taxon>
        <taxon>Pyxicephalus</taxon>
    </lineage>
</organism>
<keyword evidence="13" id="KW-1185">Reference proteome</keyword>
<evidence type="ECO:0000256" key="1">
    <source>
        <dbReference type="ARBA" id="ARBA00004651"/>
    </source>
</evidence>
<evidence type="ECO:0000256" key="2">
    <source>
        <dbReference type="ARBA" id="ARBA00006513"/>
    </source>
</evidence>
<proteinExistence type="inferred from homology"/>
<name>A0AAV3AEZ2_PYXAD</name>
<feature type="transmembrane region" description="Helical" evidence="11">
    <location>
        <begin position="337"/>
        <end position="358"/>
    </location>
</feature>
<dbReference type="InterPro" id="IPR004878">
    <property type="entry name" value="Otopetrin"/>
</dbReference>
<dbReference type="PANTHER" id="PTHR21522">
    <property type="entry name" value="PROTON CHANNEL OTOP"/>
    <property type="match status" value="1"/>
</dbReference>
<evidence type="ECO:0000256" key="9">
    <source>
        <dbReference type="ARBA" id="ARBA00023136"/>
    </source>
</evidence>
<feature type="transmembrane region" description="Helical" evidence="11">
    <location>
        <begin position="297"/>
        <end position="321"/>
    </location>
</feature>
<evidence type="ECO:0000256" key="8">
    <source>
        <dbReference type="ARBA" id="ARBA00023065"/>
    </source>
</evidence>
<dbReference type="PANTHER" id="PTHR21522:SF35">
    <property type="entry name" value="PROTON CHANNEL OTOP2"/>
    <property type="match status" value="1"/>
</dbReference>